<dbReference type="InterPro" id="IPR013651">
    <property type="entry name" value="ATP-grasp_RimK-type"/>
</dbReference>
<evidence type="ECO:0000313" key="7">
    <source>
        <dbReference type="Proteomes" id="UP000540685"/>
    </source>
</evidence>
<dbReference type="InterPro" id="IPR013815">
    <property type="entry name" value="ATP_grasp_subdomain_1"/>
</dbReference>
<protein>
    <submittedName>
        <fullName evidence="6">[lysine-biosynthesis-protein LysW]--L-2-aminoadipate ligase</fullName>
        <ecNumber evidence="6">6.3.2.43</ecNumber>
    </submittedName>
</protein>
<evidence type="ECO:0000256" key="1">
    <source>
        <dbReference type="ARBA" id="ARBA00022723"/>
    </source>
</evidence>
<evidence type="ECO:0000259" key="5">
    <source>
        <dbReference type="PROSITE" id="PS50975"/>
    </source>
</evidence>
<dbReference type="EMBL" id="JACHMP010000001">
    <property type="protein sequence ID" value="MBB5823159.1"/>
    <property type="molecule type" value="Genomic_DNA"/>
</dbReference>
<gene>
    <name evidence="6" type="ORF">F4562_006221</name>
</gene>
<dbReference type="PANTHER" id="PTHR21621">
    <property type="entry name" value="RIBOSOMAL PROTEIN S6 MODIFICATION PROTEIN"/>
    <property type="match status" value="1"/>
</dbReference>
<dbReference type="Proteomes" id="UP000540685">
    <property type="component" value="Unassembled WGS sequence"/>
</dbReference>
<reference evidence="6 7" key="1">
    <citation type="submission" date="2020-08" db="EMBL/GenBank/DDBJ databases">
        <title>Sequencing the genomes of 1000 actinobacteria strains.</title>
        <authorList>
            <person name="Klenk H.-P."/>
        </authorList>
    </citation>
    <scope>NUCLEOTIDE SEQUENCE [LARGE SCALE GENOMIC DNA]</scope>
    <source>
        <strain evidence="6 7">DSM 46887</strain>
    </source>
</reference>
<sequence>MSESVAVVSSTLRVEEKHLLAALRGRGVPVVHVDDRTLAYRVGAPPPPWRLVLNRSAAATRRLEVSRICEAWGIPVVNGTATVGTCDNKIATTLALARHGLPVPVTAVALTPQGGMGAVREVGLPAVLKPVNGSWGRGLCRLNDDDAVEGVLALRGEAPSPVQRLVYVQEFVRTPGRDIRVLVAGDRVVAAMYRRSAHWVVNTARGASVEACPLTGELESLALRAAAAVGGGILGVDLMEHHDGRLVVGEVNCGVEFHGLMEVAGDVAGALVDYALEQEETA</sequence>
<dbReference type="RefSeq" id="WP_184540142.1">
    <property type="nucleotide sequence ID" value="NZ_JACHMP010000001.1"/>
</dbReference>
<dbReference type="GO" id="GO:0043774">
    <property type="term" value="F:coenzyme F420-2 alpha-glutamyl ligase activity"/>
    <property type="evidence" value="ECO:0007669"/>
    <property type="project" value="TreeGrafter"/>
</dbReference>
<dbReference type="NCBIfam" id="TIGR00768">
    <property type="entry name" value="rimK_fam"/>
    <property type="match status" value="1"/>
</dbReference>
<feature type="domain" description="ATP-grasp" evidence="5">
    <location>
        <begin position="93"/>
        <end position="280"/>
    </location>
</feature>
<dbReference type="EC" id="6.3.2.43" evidence="6"/>
<dbReference type="GO" id="GO:0046872">
    <property type="term" value="F:metal ion binding"/>
    <property type="evidence" value="ECO:0007669"/>
    <property type="project" value="UniProtKB-KW"/>
</dbReference>
<dbReference type="AlphaFoldDB" id="A0A7W9ILW2"/>
<organism evidence="6 7">
    <name type="scientific">Streptosporangium becharense</name>
    <dbReference type="NCBI Taxonomy" id="1816182"/>
    <lineage>
        <taxon>Bacteria</taxon>
        <taxon>Bacillati</taxon>
        <taxon>Actinomycetota</taxon>
        <taxon>Actinomycetes</taxon>
        <taxon>Streptosporangiales</taxon>
        <taxon>Streptosporangiaceae</taxon>
        <taxon>Streptosporangium</taxon>
    </lineage>
</organism>
<dbReference type="Gene3D" id="3.30.1490.20">
    <property type="entry name" value="ATP-grasp fold, A domain"/>
    <property type="match status" value="1"/>
</dbReference>
<dbReference type="PROSITE" id="PS50975">
    <property type="entry name" value="ATP_GRASP"/>
    <property type="match status" value="1"/>
</dbReference>
<evidence type="ECO:0000313" key="6">
    <source>
        <dbReference type="EMBL" id="MBB5823159.1"/>
    </source>
</evidence>
<dbReference type="SUPFAM" id="SSF52440">
    <property type="entry name" value="PreATP-grasp domain"/>
    <property type="match status" value="1"/>
</dbReference>
<name>A0A7W9ILW2_9ACTN</name>
<dbReference type="InterPro" id="IPR054562">
    <property type="entry name" value="LysX/ArgX_preATP_grasp"/>
</dbReference>
<dbReference type="Pfam" id="PF22626">
    <property type="entry name" value="LysX_preATP_grasp"/>
    <property type="match status" value="1"/>
</dbReference>
<dbReference type="GO" id="GO:0005524">
    <property type="term" value="F:ATP binding"/>
    <property type="evidence" value="ECO:0007669"/>
    <property type="project" value="UniProtKB-UniRule"/>
</dbReference>
<proteinExistence type="predicted"/>
<evidence type="ECO:0000256" key="2">
    <source>
        <dbReference type="ARBA" id="ARBA00022741"/>
    </source>
</evidence>
<keyword evidence="2 4" id="KW-0547">Nucleotide-binding</keyword>
<dbReference type="InterPro" id="IPR011761">
    <property type="entry name" value="ATP-grasp"/>
</dbReference>
<dbReference type="PANTHER" id="PTHR21621:SF2">
    <property type="entry name" value="COENZYME GAMMA-F420-2:ALPHA-L-GLUTAMATE LIGASE"/>
    <property type="match status" value="1"/>
</dbReference>
<evidence type="ECO:0000256" key="3">
    <source>
        <dbReference type="ARBA" id="ARBA00022840"/>
    </source>
</evidence>
<keyword evidence="3 4" id="KW-0067">ATP-binding</keyword>
<evidence type="ECO:0000256" key="4">
    <source>
        <dbReference type="PROSITE-ProRule" id="PRU00409"/>
    </source>
</evidence>
<dbReference type="Gene3D" id="3.30.470.20">
    <property type="entry name" value="ATP-grasp fold, B domain"/>
    <property type="match status" value="1"/>
</dbReference>
<dbReference type="Pfam" id="PF08443">
    <property type="entry name" value="RimK"/>
    <property type="match status" value="1"/>
</dbReference>
<dbReference type="SUPFAM" id="SSF56059">
    <property type="entry name" value="Glutathione synthetase ATP-binding domain-like"/>
    <property type="match status" value="1"/>
</dbReference>
<keyword evidence="1" id="KW-0479">Metal-binding</keyword>
<keyword evidence="7" id="KW-1185">Reference proteome</keyword>
<dbReference type="Gene3D" id="3.40.50.20">
    <property type="match status" value="1"/>
</dbReference>
<dbReference type="InterPro" id="IPR004666">
    <property type="entry name" value="Rp_bS6_RimK/Lys_biosynth_LsyX"/>
</dbReference>
<accession>A0A7W9ILW2</accession>
<comment type="caution">
    <text evidence="6">The sequence shown here is derived from an EMBL/GenBank/DDBJ whole genome shotgun (WGS) entry which is preliminary data.</text>
</comment>
<dbReference type="InterPro" id="IPR016185">
    <property type="entry name" value="PreATP-grasp_dom_sf"/>
</dbReference>
<keyword evidence="6" id="KW-0436">Ligase</keyword>
<dbReference type="GO" id="GO:0005737">
    <property type="term" value="C:cytoplasm"/>
    <property type="evidence" value="ECO:0007669"/>
    <property type="project" value="TreeGrafter"/>
</dbReference>